<organism evidence="4 5">
    <name type="scientific">Ursidibacter maritimus</name>
    <dbReference type="NCBI Taxonomy" id="1331689"/>
    <lineage>
        <taxon>Bacteria</taxon>
        <taxon>Pseudomonadati</taxon>
        <taxon>Pseudomonadota</taxon>
        <taxon>Gammaproteobacteria</taxon>
        <taxon>Pasteurellales</taxon>
        <taxon>Pasteurellaceae</taxon>
        <taxon>Ursidibacter</taxon>
    </lineage>
</organism>
<evidence type="ECO:0000313" key="4">
    <source>
        <dbReference type="EMBL" id="MBV6546828.1"/>
    </source>
</evidence>
<evidence type="ECO:0000313" key="6">
    <source>
        <dbReference type="Proteomes" id="UP001196379"/>
    </source>
</evidence>
<evidence type="ECO:0008006" key="7">
    <source>
        <dbReference type="Google" id="ProtNLM"/>
    </source>
</evidence>
<sequence>MKYPLFKLSAIGILSSLPVLSWAETEQSMVDKQHSNLKSTLHAWANSIDNWLGEPDPNKPASATLRIMLDNQWNRYDGYSIKPRVRAKVRLPALKRRLSIVIGDEDLDNQAQDKNQISPNYREPLERNKRYDRRQARNDNSSLALRWSDGIKNWGIDTDFDIGIRSGADIFARLKVSKEWKHNETYSTRLEQIYRYGLNSKHYLRTNFENKFVQNENTFINNHTYIDYRNDLVETSIWGNSLYREHNFAGYKRLNYGVSIGGDIDKKRVSLNYYGPFVTWRQPILREWLFVQPEVNFYNNRKLERKHTLGAFLRLEAVF</sequence>
<dbReference type="EMBL" id="JABULY010000006">
    <property type="protein sequence ID" value="MBV6532156.1"/>
    <property type="molecule type" value="Genomic_DNA"/>
</dbReference>
<accession>A0A949T081</accession>
<evidence type="ECO:0000313" key="3">
    <source>
        <dbReference type="EMBL" id="MBV6532156.1"/>
    </source>
</evidence>
<reference evidence="4 6" key="1">
    <citation type="journal article" date="2021" name="Mol. Ecol.">
        <title>Polar bear-adapted Ursidibacter maritimus are remarkably conserved after generations in captivity.</title>
        <authorList>
            <person name="Espinosa-Gongora C."/>
            <person name="Hansen M.J."/>
            <person name="Bertelsen M.F."/>
            <person name="Bojesen A.M."/>
        </authorList>
    </citation>
    <scope>NUCLEOTIDE SEQUENCE</scope>
    <source>
        <strain evidence="4">Pb43105x</strain>
        <strain evidence="3 6">Pb43106</strain>
    </source>
</reference>
<keyword evidence="2" id="KW-0732">Signal</keyword>
<feature type="chain" id="PRO_5036831502" description="Outer membrane protein" evidence="2">
    <location>
        <begin position="24"/>
        <end position="319"/>
    </location>
</feature>
<dbReference type="RefSeq" id="WP_157403644.1">
    <property type="nucleotide sequence ID" value="NZ_JABULY010000006.1"/>
</dbReference>
<feature type="compositionally biased region" description="Basic and acidic residues" evidence="1">
    <location>
        <begin position="123"/>
        <end position="135"/>
    </location>
</feature>
<dbReference type="Proteomes" id="UP000732858">
    <property type="component" value="Unassembled WGS sequence"/>
</dbReference>
<dbReference type="OrthoDB" id="6646492at2"/>
<dbReference type="GeneID" id="65549579"/>
<comment type="caution">
    <text evidence="4">The sequence shown here is derived from an EMBL/GenBank/DDBJ whole genome shotgun (WGS) entry which is preliminary data.</text>
</comment>
<dbReference type="AlphaFoldDB" id="A0A949T081"/>
<feature type="signal peptide" evidence="2">
    <location>
        <begin position="1"/>
        <end position="23"/>
    </location>
</feature>
<evidence type="ECO:0000256" key="2">
    <source>
        <dbReference type="SAM" id="SignalP"/>
    </source>
</evidence>
<dbReference type="Proteomes" id="UP001196379">
    <property type="component" value="Unassembled WGS sequence"/>
</dbReference>
<evidence type="ECO:0000313" key="5">
    <source>
        <dbReference type="Proteomes" id="UP000732858"/>
    </source>
</evidence>
<name>A0A949T081_9PAST</name>
<proteinExistence type="predicted"/>
<evidence type="ECO:0000256" key="1">
    <source>
        <dbReference type="SAM" id="MobiDB-lite"/>
    </source>
</evidence>
<feature type="region of interest" description="Disordered" evidence="1">
    <location>
        <begin position="111"/>
        <end position="135"/>
    </location>
</feature>
<keyword evidence="6" id="KW-1185">Reference proteome</keyword>
<protein>
    <recommendedName>
        <fullName evidence="7">Outer membrane protein</fullName>
    </recommendedName>
</protein>
<dbReference type="EMBL" id="JABUMC010000011">
    <property type="protein sequence ID" value="MBV6546828.1"/>
    <property type="molecule type" value="Genomic_DNA"/>
</dbReference>
<gene>
    <name evidence="3" type="ORF">HT657_08480</name>
    <name evidence="4" type="ORF">HT672_05960</name>
</gene>